<evidence type="ECO:0000313" key="7">
    <source>
        <dbReference type="Proteomes" id="UP000300879"/>
    </source>
</evidence>
<dbReference type="EMBL" id="CP040396">
    <property type="protein sequence ID" value="QCT01110.1"/>
    <property type="molecule type" value="Genomic_DNA"/>
</dbReference>
<dbReference type="PANTHER" id="PTHR42832">
    <property type="entry name" value="AMINO ACID AMINOTRANSFERASE"/>
    <property type="match status" value="1"/>
</dbReference>
<dbReference type="Pfam" id="PF00155">
    <property type="entry name" value="Aminotran_1_2"/>
    <property type="match status" value="1"/>
</dbReference>
<organism evidence="6 7">
    <name type="scientific">Paenibacillus algicola</name>
    <dbReference type="NCBI Taxonomy" id="2565926"/>
    <lineage>
        <taxon>Bacteria</taxon>
        <taxon>Bacillati</taxon>
        <taxon>Bacillota</taxon>
        <taxon>Bacilli</taxon>
        <taxon>Bacillales</taxon>
        <taxon>Paenibacillaceae</taxon>
        <taxon>Paenibacillus</taxon>
    </lineage>
</organism>
<dbReference type="Proteomes" id="UP000300879">
    <property type="component" value="Chromosome"/>
</dbReference>
<evidence type="ECO:0000256" key="2">
    <source>
        <dbReference type="ARBA" id="ARBA00022576"/>
    </source>
</evidence>
<dbReference type="InterPro" id="IPR004839">
    <property type="entry name" value="Aminotransferase_I/II_large"/>
</dbReference>
<evidence type="ECO:0000256" key="3">
    <source>
        <dbReference type="ARBA" id="ARBA00022679"/>
    </source>
</evidence>
<proteinExistence type="inferred from homology"/>
<evidence type="ECO:0000256" key="4">
    <source>
        <dbReference type="RuleBase" id="RU000481"/>
    </source>
</evidence>
<keyword evidence="2 4" id="KW-0032">Aminotransferase</keyword>
<reference evidence="6 7" key="1">
    <citation type="submission" date="2019-05" db="EMBL/GenBank/DDBJ databases">
        <authorList>
            <person name="Chen C."/>
        </authorList>
    </citation>
    <scope>NUCLEOTIDE SEQUENCE [LARGE SCALE GENOMIC DNA]</scope>
    <source>
        <strain evidence="6 7">HB172198</strain>
    </source>
</reference>
<sequence length="397" mass="44981">MSAVFDQVTRSESEKNYFDKIDEQIKAAKRAGKAVFDLSIGEPDLPPPSQFWEELAHGLNQDGACAYPALYGEDYLLNSIQDWYRVKYSTTLDRHEHVLPLLGVKEGIAHLALGILEKGEYGAYVTPGYPIYKQAIRMAGGIPIALHTMFDENYFPDLKKIGSRPVRLLYMNYPNNPTGTVLTKESAEQLVQWVRSHNIYLCLDRVYGRISKSEIFEDYSILSVPGAMDCCIEMHSFSKDYNLPGIRLGFAAGNSHLIQKLKQVKTLTDISVFKPVQYAGARLLQADRNGELESYFEANNSCYSRRFRIISEILDTHRIKYFQGTGTFFVWFEIPSLFKDDHSFCSDLFERTGVLLVPGSEFGEETGRWCRLTLSKPDEMIMCCAAHLDDFLGGCNG</sequence>
<dbReference type="InterPro" id="IPR015424">
    <property type="entry name" value="PyrdxlP-dep_Trfase"/>
</dbReference>
<dbReference type="GO" id="GO:0030170">
    <property type="term" value="F:pyridoxal phosphate binding"/>
    <property type="evidence" value="ECO:0007669"/>
    <property type="project" value="InterPro"/>
</dbReference>
<dbReference type="InterPro" id="IPR050881">
    <property type="entry name" value="LL-DAP_aminotransferase"/>
</dbReference>
<accession>A0A4P8XI22</accession>
<evidence type="ECO:0000256" key="1">
    <source>
        <dbReference type="ARBA" id="ARBA00001933"/>
    </source>
</evidence>
<keyword evidence="7" id="KW-1185">Reference proteome</keyword>
<dbReference type="OrthoDB" id="9813612at2"/>
<comment type="cofactor">
    <cofactor evidence="1 4">
        <name>pyridoxal 5'-phosphate</name>
        <dbReference type="ChEBI" id="CHEBI:597326"/>
    </cofactor>
</comment>
<dbReference type="AlphaFoldDB" id="A0A4P8XI22"/>
<dbReference type="KEGG" id="palo:E6C60_0387"/>
<dbReference type="PROSITE" id="PS00105">
    <property type="entry name" value="AA_TRANSFER_CLASS_1"/>
    <property type="match status" value="1"/>
</dbReference>
<dbReference type="Gene3D" id="3.40.640.10">
    <property type="entry name" value="Type I PLP-dependent aspartate aminotransferase-like (Major domain)"/>
    <property type="match status" value="1"/>
</dbReference>
<dbReference type="EC" id="2.6.1.-" evidence="4"/>
<keyword evidence="3 4" id="KW-0808">Transferase</keyword>
<feature type="domain" description="Aminotransferase class I/classII large" evidence="5">
    <location>
        <begin position="35"/>
        <end position="380"/>
    </location>
</feature>
<dbReference type="InterPro" id="IPR015422">
    <property type="entry name" value="PyrdxlP-dep_Trfase_small"/>
</dbReference>
<gene>
    <name evidence="6" type="ORF">E6C60_0387</name>
</gene>
<dbReference type="GO" id="GO:0008483">
    <property type="term" value="F:transaminase activity"/>
    <property type="evidence" value="ECO:0007669"/>
    <property type="project" value="UniProtKB-KW"/>
</dbReference>
<name>A0A4P8XI22_9BACL</name>
<dbReference type="RefSeq" id="WP_138224228.1">
    <property type="nucleotide sequence ID" value="NZ_CP040396.1"/>
</dbReference>
<dbReference type="SUPFAM" id="SSF53383">
    <property type="entry name" value="PLP-dependent transferases"/>
    <property type="match status" value="1"/>
</dbReference>
<comment type="similarity">
    <text evidence="4">Belongs to the class-I pyridoxal-phosphate-dependent aminotransferase family.</text>
</comment>
<dbReference type="PANTHER" id="PTHR42832:SF3">
    <property type="entry name" value="L-GLUTAMINE--4-(METHYLSULFANYL)-2-OXOBUTANOATE AMINOTRANSFERASE"/>
    <property type="match status" value="1"/>
</dbReference>
<dbReference type="InterPro" id="IPR015421">
    <property type="entry name" value="PyrdxlP-dep_Trfase_major"/>
</dbReference>
<evidence type="ECO:0000313" key="6">
    <source>
        <dbReference type="EMBL" id="QCT01110.1"/>
    </source>
</evidence>
<protein>
    <recommendedName>
        <fullName evidence="4">Aminotransferase</fullName>
        <ecNumber evidence="4">2.6.1.-</ecNumber>
    </recommendedName>
</protein>
<dbReference type="CDD" id="cd00609">
    <property type="entry name" value="AAT_like"/>
    <property type="match status" value="1"/>
</dbReference>
<dbReference type="Gene3D" id="3.90.1150.10">
    <property type="entry name" value="Aspartate Aminotransferase, domain 1"/>
    <property type="match status" value="1"/>
</dbReference>
<evidence type="ECO:0000259" key="5">
    <source>
        <dbReference type="Pfam" id="PF00155"/>
    </source>
</evidence>
<dbReference type="InterPro" id="IPR004838">
    <property type="entry name" value="NHTrfase_class1_PyrdxlP-BS"/>
</dbReference>